<dbReference type="Pfam" id="PF03040">
    <property type="entry name" value="CemA"/>
    <property type="match status" value="1"/>
</dbReference>
<evidence type="ECO:0000313" key="10">
    <source>
        <dbReference type="EMBL" id="KAK4396647.1"/>
    </source>
</evidence>
<keyword evidence="4" id="KW-0375">Hydrogen ion transport</keyword>
<dbReference type="PANTHER" id="PTHR33650">
    <property type="entry name" value="CHLOROPLAST ENVELOPE MEMBRANE PROTEIN-RELATED"/>
    <property type="match status" value="1"/>
</dbReference>
<evidence type="ECO:0000256" key="1">
    <source>
        <dbReference type="ARBA" id="ARBA00004141"/>
    </source>
</evidence>
<feature type="transmembrane region" description="Helical" evidence="9">
    <location>
        <begin position="347"/>
        <end position="368"/>
    </location>
</feature>
<dbReference type="AlphaFoldDB" id="A0AAE2BT04"/>
<keyword evidence="5 9" id="KW-1133">Transmembrane helix</keyword>
<comment type="similarity">
    <text evidence="8">Belongs to the CemA family.</text>
</comment>
<comment type="caution">
    <text evidence="10">The sequence shown here is derived from an EMBL/GenBank/DDBJ whole genome shotgun (WGS) entry which is preliminary data.</text>
</comment>
<evidence type="ECO:0000313" key="11">
    <source>
        <dbReference type="Proteomes" id="UP001289374"/>
    </source>
</evidence>
<dbReference type="GO" id="GO:0016020">
    <property type="term" value="C:membrane"/>
    <property type="evidence" value="ECO:0007669"/>
    <property type="project" value="UniProtKB-SubCell"/>
</dbReference>
<dbReference type="PANTHER" id="PTHR33650:SF1">
    <property type="entry name" value="CHLOROPLAST ENVELOPE MEMBRANE PROTEIN"/>
    <property type="match status" value="1"/>
</dbReference>
<reference evidence="10" key="2">
    <citation type="journal article" date="2024" name="Plant">
        <title>Genomic evolution and insights into agronomic trait innovations of Sesamum species.</title>
        <authorList>
            <person name="Miao H."/>
            <person name="Wang L."/>
            <person name="Qu L."/>
            <person name="Liu H."/>
            <person name="Sun Y."/>
            <person name="Le M."/>
            <person name="Wang Q."/>
            <person name="Wei S."/>
            <person name="Zheng Y."/>
            <person name="Lin W."/>
            <person name="Duan Y."/>
            <person name="Cao H."/>
            <person name="Xiong S."/>
            <person name="Wang X."/>
            <person name="Wei L."/>
            <person name="Li C."/>
            <person name="Ma Q."/>
            <person name="Ju M."/>
            <person name="Zhao R."/>
            <person name="Li G."/>
            <person name="Mu C."/>
            <person name="Tian Q."/>
            <person name="Mei H."/>
            <person name="Zhang T."/>
            <person name="Gao T."/>
            <person name="Zhang H."/>
        </authorList>
    </citation>
    <scope>NUCLEOTIDE SEQUENCE</scope>
    <source>
        <strain evidence="10">K16</strain>
    </source>
</reference>
<feature type="transmembrane region" description="Helical" evidence="9">
    <location>
        <begin position="430"/>
        <end position="450"/>
    </location>
</feature>
<evidence type="ECO:0000256" key="4">
    <source>
        <dbReference type="ARBA" id="ARBA00022781"/>
    </source>
</evidence>
<dbReference type="InterPro" id="IPR004282">
    <property type="entry name" value="CemA"/>
</dbReference>
<evidence type="ECO:0000256" key="6">
    <source>
        <dbReference type="ARBA" id="ARBA00023065"/>
    </source>
</evidence>
<evidence type="ECO:0000256" key="7">
    <source>
        <dbReference type="ARBA" id="ARBA00023136"/>
    </source>
</evidence>
<comment type="subcellular location">
    <subcellularLocation>
        <location evidence="1">Membrane</location>
        <topology evidence="1">Multi-pass membrane protein</topology>
    </subcellularLocation>
</comment>
<evidence type="ECO:0000256" key="5">
    <source>
        <dbReference type="ARBA" id="ARBA00022989"/>
    </source>
</evidence>
<gene>
    <name evidence="10" type="ORF">Sango_1501300</name>
</gene>
<dbReference type="EMBL" id="JACGWL010000008">
    <property type="protein sequence ID" value="KAK4396647.1"/>
    <property type="molecule type" value="Genomic_DNA"/>
</dbReference>
<feature type="transmembrane region" description="Helical" evidence="9">
    <location>
        <begin position="249"/>
        <end position="268"/>
    </location>
</feature>
<dbReference type="Proteomes" id="UP001289374">
    <property type="component" value="Unassembled WGS sequence"/>
</dbReference>
<keyword evidence="6" id="KW-0406">Ion transport</keyword>
<evidence type="ECO:0000256" key="2">
    <source>
        <dbReference type="ARBA" id="ARBA00022448"/>
    </source>
</evidence>
<keyword evidence="11" id="KW-1185">Reference proteome</keyword>
<accession>A0AAE2BT04</accession>
<evidence type="ECO:0000256" key="9">
    <source>
        <dbReference type="SAM" id="Phobius"/>
    </source>
</evidence>
<keyword evidence="7 9" id="KW-0472">Membrane</keyword>
<keyword evidence="3 9" id="KW-0812">Transmembrane</keyword>
<proteinExistence type="inferred from homology"/>
<reference evidence="10" key="1">
    <citation type="submission" date="2020-06" db="EMBL/GenBank/DDBJ databases">
        <authorList>
            <person name="Li T."/>
            <person name="Hu X."/>
            <person name="Zhang T."/>
            <person name="Song X."/>
            <person name="Zhang H."/>
            <person name="Dai N."/>
            <person name="Sheng W."/>
            <person name="Hou X."/>
            <person name="Wei L."/>
        </authorList>
    </citation>
    <scope>NUCLEOTIDE SEQUENCE</scope>
    <source>
        <strain evidence="10">K16</strain>
        <tissue evidence="10">Leaf</tissue>
    </source>
</reference>
<evidence type="ECO:0000256" key="3">
    <source>
        <dbReference type="ARBA" id="ARBA00022692"/>
    </source>
</evidence>
<protein>
    <submittedName>
        <fullName evidence="10">Chloroplast envelope membrane protein</fullName>
    </submittedName>
</protein>
<name>A0AAE2BT04_9LAMI</name>
<evidence type="ECO:0000256" key="8">
    <source>
        <dbReference type="ARBA" id="ARBA00043980"/>
    </source>
</evidence>
<dbReference type="GO" id="GO:1902600">
    <property type="term" value="P:proton transmembrane transport"/>
    <property type="evidence" value="ECO:0007669"/>
    <property type="project" value="UniProtKB-KW"/>
</dbReference>
<organism evidence="10 11">
    <name type="scientific">Sesamum angolense</name>
    <dbReference type="NCBI Taxonomy" id="2727404"/>
    <lineage>
        <taxon>Eukaryota</taxon>
        <taxon>Viridiplantae</taxon>
        <taxon>Streptophyta</taxon>
        <taxon>Embryophyta</taxon>
        <taxon>Tracheophyta</taxon>
        <taxon>Spermatophyta</taxon>
        <taxon>Magnoliopsida</taxon>
        <taxon>eudicotyledons</taxon>
        <taxon>Gunneridae</taxon>
        <taxon>Pentapetalae</taxon>
        <taxon>asterids</taxon>
        <taxon>lamiids</taxon>
        <taxon>Lamiales</taxon>
        <taxon>Pedaliaceae</taxon>
        <taxon>Sesamum</taxon>
    </lineage>
</organism>
<sequence>MWKFHMFFMSTSMLCCGRRKSLGLIPNAKKRHSKRRSWWQRFFFDEEGNWLGLKDEDMLDALESEASSSDDELSENEKWKRRAETIVELREAQEDVKNEESRRWEDWLVDETTDDVGNGASWFENSNGSVGKPGNDVGEEITELFSGRGLVKSVRDLVLGREEDDILYEDRVFRYASFNSAKFLAVLIIVPWAVDFLVHDYVLMPFLDSFTSDVRIRREVIVTRDNQPIAYPDTARVLICCPCQSKSHYYAVAVAVAHIISNLSVILATSRSNFRYVKTVPLAAKMLDIRKNQKLQIVKALNLEKARYRLEVEIGKSPPLSDDELYLELRHRALEMRDEWRLENRKAFANIWSDVVFGISLFLLLYFYQGQVALLKFTGYKIVNNITDTGKAFLIILITDIFLGYHSESGWQTLLEIIVEHYGLEVDQSAITIFICLIPVVMDACVKLWVRRLSCAPSRFSGDCNFLLIVSKLAQVKQEEYNAGLGTQTHCSNLYTLQLFKFLPRLSPKVSNIFQEMKRH</sequence>
<keyword evidence="2" id="KW-0813">Transport</keyword>